<evidence type="ECO:0000313" key="6">
    <source>
        <dbReference type="EMBL" id="KAF2678229.1"/>
    </source>
</evidence>
<evidence type="ECO:0000313" key="7">
    <source>
        <dbReference type="Proteomes" id="UP000799291"/>
    </source>
</evidence>
<dbReference type="InterPro" id="IPR006094">
    <property type="entry name" value="Oxid_FAD_bind_N"/>
</dbReference>
<reference evidence="6" key="1">
    <citation type="journal article" date="2020" name="Stud. Mycol.">
        <title>101 Dothideomycetes genomes: a test case for predicting lifestyles and emergence of pathogens.</title>
        <authorList>
            <person name="Haridas S."/>
            <person name="Albert R."/>
            <person name="Binder M."/>
            <person name="Bloem J."/>
            <person name="Labutti K."/>
            <person name="Salamov A."/>
            <person name="Andreopoulos B."/>
            <person name="Baker S."/>
            <person name="Barry K."/>
            <person name="Bills G."/>
            <person name="Bluhm B."/>
            <person name="Cannon C."/>
            <person name="Castanera R."/>
            <person name="Culley D."/>
            <person name="Daum C."/>
            <person name="Ezra D."/>
            <person name="Gonzalez J."/>
            <person name="Henrissat B."/>
            <person name="Kuo A."/>
            <person name="Liang C."/>
            <person name="Lipzen A."/>
            <person name="Lutzoni F."/>
            <person name="Magnuson J."/>
            <person name="Mondo S."/>
            <person name="Nolan M."/>
            <person name="Ohm R."/>
            <person name="Pangilinan J."/>
            <person name="Park H.-J."/>
            <person name="Ramirez L."/>
            <person name="Alfaro M."/>
            <person name="Sun H."/>
            <person name="Tritt A."/>
            <person name="Yoshinaga Y."/>
            <person name="Zwiers L.-H."/>
            <person name="Turgeon B."/>
            <person name="Goodwin S."/>
            <person name="Spatafora J."/>
            <person name="Crous P."/>
            <person name="Grigoriev I."/>
        </authorList>
    </citation>
    <scope>NUCLEOTIDE SEQUENCE</scope>
    <source>
        <strain evidence="6">CBS 122367</strain>
    </source>
</reference>
<dbReference type="InterPro" id="IPR050416">
    <property type="entry name" value="FAD-linked_Oxidoreductase"/>
</dbReference>
<evidence type="ECO:0000256" key="4">
    <source>
        <dbReference type="ARBA" id="ARBA00023002"/>
    </source>
</evidence>
<dbReference type="InterPro" id="IPR016169">
    <property type="entry name" value="FAD-bd_PCMH_sub2"/>
</dbReference>
<protein>
    <submittedName>
        <fullName evidence="6">FAD-binding domain-containing protein</fullName>
    </submittedName>
</protein>
<dbReference type="OrthoDB" id="2151789at2759"/>
<dbReference type="Gene3D" id="3.30.465.10">
    <property type="match status" value="1"/>
</dbReference>
<dbReference type="PANTHER" id="PTHR42973">
    <property type="entry name" value="BINDING OXIDOREDUCTASE, PUTATIVE (AFU_ORTHOLOGUE AFUA_1G17690)-RELATED"/>
    <property type="match status" value="1"/>
</dbReference>
<dbReference type="SUPFAM" id="SSF56176">
    <property type="entry name" value="FAD-binding/transporter-associated domain-like"/>
    <property type="match status" value="1"/>
</dbReference>
<dbReference type="InterPro" id="IPR036318">
    <property type="entry name" value="FAD-bd_PCMH-like_sf"/>
</dbReference>
<accession>A0A6G1IK16</accession>
<name>A0A6G1IK16_9PLEO</name>
<gene>
    <name evidence="6" type="ORF">K458DRAFT_446469</name>
</gene>
<evidence type="ECO:0000256" key="1">
    <source>
        <dbReference type="ARBA" id="ARBA00005466"/>
    </source>
</evidence>
<keyword evidence="2" id="KW-0285">Flavoprotein</keyword>
<dbReference type="GO" id="GO:0050660">
    <property type="term" value="F:flavin adenine dinucleotide binding"/>
    <property type="evidence" value="ECO:0007669"/>
    <property type="project" value="InterPro"/>
</dbReference>
<dbReference type="GO" id="GO:0016491">
    <property type="term" value="F:oxidoreductase activity"/>
    <property type="evidence" value="ECO:0007669"/>
    <property type="project" value="UniProtKB-KW"/>
</dbReference>
<evidence type="ECO:0000256" key="2">
    <source>
        <dbReference type="ARBA" id="ARBA00022630"/>
    </source>
</evidence>
<feature type="domain" description="FAD linked oxidase N-terminal" evidence="5">
    <location>
        <begin position="82"/>
        <end position="155"/>
    </location>
</feature>
<keyword evidence="7" id="KW-1185">Reference proteome</keyword>
<proteinExistence type="inferred from homology"/>
<dbReference type="Pfam" id="PF01565">
    <property type="entry name" value="FAD_binding_4"/>
    <property type="match status" value="1"/>
</dbReference>
<dbReference type="PANTHER" id="PTHR42973:SF22">
    <property type="entry name" value="FAD-BINDING PCMH-TYPE DOMAIN-CONTAINING PROTEIN-RELATED"/>
    <property type="match status" value="1"/>
</dbReference>
<comment type="similarity">
    <text evidence="1">Belongs to the oxygen-dependent FAD-linked oxidoreductase family.</text>
</comment>
<sequence length="421" mass="46589">MDDYKAIETLKEAFANDRITLIGSEGFEKINKFYLSLLQSDLTPAAIFLPQSKTEVAKFVRLIRPFALHGGVQFAVCNGLGDGTLSIGVGERWGSVYKKLTEERLGVTGSRSALRGIGGLASSGRLSFFSSQEGFICDNVVNYEVVTANGEIINANANENSDLWRTLRREENSFGIVKRFDLKTFKQGPFWGGAAYCDELHKPEASEETHIMVSQGYGGVFAEFGGHFCMNQLYYPGDVKKPKVLEPFVSVQPQIDPTKSMRMLNLKDAANEQAQQSSNAVRCVYMSTTAKADAVTSLEGLTCAFTLQTYPMSLLKKCENSLGLDESNGPLISILLLNWWKNKDYDDVIVQTFQTALEKTNEDAASRGTSVPYKFTIYAYSFQNPTASYGKENHEKLREARKAYDPNGLFQKGVPGGFKLA</sequence>
<dbReference type="AlphaFoldDB" id="A0A6G1IK16"/>
<evidence type="ECO:0000259" key="5">
    <source>
        <dbReference type="Pfam" id="PF01565"/>
    </source>
</evidence>
<dbReference type="Proteomes" id="UP000799291">
    <property type="component" value="Unassembled WGS sequence"/>
</dbReference>
<dbReference type="EMBL" id="MU005613">
    <property type="protein sequence ID" value="KAF2678229.1"/>
    <property type="molecule type" value="Genomic_DNA"/>
</dbReference>
<keyword evidence="3" id="KW-0274">FAD</keyword>
<evidence type="ECO:0000256" key="3">
    <source>
        <dbReference type="ARBA" id="ARBA00022827"/>
    </source>
</evidence>
<organism evidence="6 7">
    <name type="scientific">Lentithecium fluviatile CBS 122367</name>
    <dbReference type="NCBI Taxonomy" id="1168545"/>
    <lineage>
        <taxon>Eukaryota</taxon>
        <taxon>Fungi</taxon>
        <taxon>Dikarya</taxon>
        <taxon>Ascomycota</taxon>
        <taxon>Pezizomycotina</taxon>
        <taxon>Dothideomycetes</taxon>
        <taxon>Pleosporomycetidae</taxon>
        <taxon>Pleosporales</taxon>
        <taxon>Massarineae</taxon>
        <taxon>Lentitheciaceae</taxon>
        <taxon>Lentithecium</taxon>
    </lineage>
</organism>
<keyword evidence="4" id="KW-0560">Oxidoreductase</keyword>